<keyword evidence="3" id="KW-0413">Isomerase</keyword>
<dbReference type="PANTHER" id="PTHR43684:SF1">
    <property type="entry name" value="ENOYL-COA DELTA ISOMERASE 2"/>
    <property type="match status" value="1"/>
</dbReference>
<dbReference type="GO" id="GO:0004300">
    <property type="term" value="F:enoyl-CoA hydratase activity"/>
    <property type="evidence" value="ECO:0007669"/>
    <property type="project" value="UniProtKB-EC"/>
</dbReference>
<dbReference type="AlphaFoldDB" id="A0A6N4SV21"/>
<dbReference type="Pfam" id="PF00378">
    <property type="entry name" value="ECH_1"/>
    <property type="match status" value="1"/>
</dbReference>
<dbReference type="EMBL" id="CP000383">
    <property type="protein sequence ID" value="ABG60419.1"/>
    <property type="molecule type" value="Genomic_DNA"/>
</dbReference>
<proteinExistence type="predicted"/>
<dbReference type="Gene3D" id="3.90.226.10">
    <property type="entry name" value="2-enoyl-CoA Hydratase, Chain A, domain 1"/>
    <property type="match status" value="1"/>
</dbReference>
<evidence type="ECO:0000256" key="2">
    <source>
        <dbReference type="ARBA" id="ARBA00023140"/>
    </source>
</evidence>
<dbReference type="RefSeq" id="WP_011586529.1">
    <property type="nucleotide sequence ID" value="NC_008255.1"/>
</dbReference>
<dbReference type="InterPro" id="IPR001753">
    <property type="entry name" value="Enoyl-CoA_hydra/iso"/>
</dbReference>
<comment type="subcellular location">
    <subcellularLocation>
        <location evidence="1">Peroxisome</location>
    </subcellularLocation>
</comment>
<dbReference type="InterPro" id="IPR051053">
    <property type="entry name" value="ECH/Chromodomain_protein"/>
</dbReference>
<organism evidence="4 5">
    <name type="scientific">Cytophaga hutchinsonii (strain ATCC 33406 / DSM 1761 / CIP 103989 / NBRC 15051 / NCIMB 9469 / D465)</name>
    <dbReference type="NCBI Taxonomy" id="269798"/>
    <lineage>
        <taxon>Bacteria</taxon>
        <taxon>Pseudomonadati</taxon>
        <taxon>Bacteroidota</taxon>
        <taxon>Cytophagia</taxon>
        <taxon>Cytophagales</taxon>
        <taxon>Cytophagaceae</taxon>
        <taxon>Cytophaga</taxon>
    </lineage>
</organism>
<evidence type="ECO:0000313" key="4">
    <source>
        <dbReference type="EMBL" id="ABG60419.1"/>
    </source>
</evidence>
<dbReference type="Proteomes" id="UP000001822">
    <property type="component" value="Chromosome"/>
</dbReference>
<dbReference type="InterPro" id="IPR029045">
    <property type="entry name" value="ClpP/crotonase-like_dom_sf"/>
</dbReference>
<dbReference type="KEGG" id="chu:CHU_3179"/>
<dbReference type="GO" id="GO:0004165">
    <property type="term" value="F:delta(3)-delta(2)-enoyl-CoA isomerase activity"/>
    <property type="evidence" value="ECO:0007669"/>
    <property type="project" value="UniProtKB-ARBA"/>
</dbReference>
<dbReference type="OrthoDB" id="9775794at2"/>
<evidence type="ECO:0000313" key="5">
    <source>
        <dbReference type="Proteomes" id="UP000001822"/>
    </source>
</evidence>
<protein>
    <submittedName>
        <fullName evidence="4">Enoyl-CoA hydratase</fullName>
        <ecNumber evidence="4">4.2.1.17</ecNumber>
    </submittedName>
</protein>
<dbReference type="EC" id="4.2.1.17" evidence="4"/>
<evidence type="ECO:0000256" key="1">
    <source>
        <dbReference type="ARBA" id="ARBA00004275"/>
    </source>
</evidence>
<keyword evidence="4" id="KW-0456">Lyase</keyword>
<name>A0A6N4SV21_CYTH3</name>
<sequence>MSLVRSEIINKAAFISMNRPEVYNALTVELIEALIKAFEAAEKDASVEYVILKGEGKGFCAGLDLQWALTIQGDQVVELVENYFNKLTSAIHLCSKPVICLLHGPASGAGASLVLACDLVFACEEGSLAFPFLGLGLQPDTGMSYYLKQRVGYHQAFEWLLEGKKLSVEEALAHKLIQKRFTDETTMTDYLGFYLKSLYQLQPGASKSLKSLLIGQASFEQTLAKEAEQQALAVKGGMLKVKIEEFFSKKK</sequence>
<gene>
    <name evidence="4" type="primary">phaB</name>
    <name evidence="4" type="ordered locus">CHU_3179</name>
</gene>
<accession>A0A6N4SV21</accession>
<dbReference type="SUPFAM" id="SSF52096">
    <property type="entry name" value="ClpP/crotonase"/>
    <property type="match status" value="1"/>
</dbReference>
<keyword evidence="2" id="KW-0576">Peroxisome</keyword>
<keyword evidence="5" id="KW-1185">Reference proteome</keyword>
<dbReference type="CDD" id="cd06558">
    <property type="entry name" value="crotonase-like"/>
    <property type="match status" value="1"/>
</dbReference>
<evidence type="ECO:0000256" key="3">
    <source>
        <dbReference type="ARBA" id="ARBA00023235"/>
    </source>
</evidence>
<reference evidence="4 5" key="1">
    <citation type="journal article" date="2007" name="Appl. Environ. Microbiol.">
        <title>Genome sequence of the cellulolytic gliding bacterium Cytophaga hutchinsonii.</title>
        <authorList>
            <person name="Xie G."/>
            <person name="Bruce D.C."/>
            <person name="Challacombe J.F."/>
            <person name="Chertkov O."/>
            <person name="Detter J.C."/>
            <person name="Gilna P."/>
            <person name="Han C.S."/>
            <person name="Lucas S."/>
            <person name="Misra M."/>
            <person name="Myers G.L."/>
            <person name="Richardson P."/>
            <person name="Tapia R."/>
            <person name="Thayer N."/>
            <person name="Thompson L.S."/>
            <person name="Brettin T.S."/>
            <person name="Henrissat B."/>
            <person name="Wilson D.B."/>
            <person name="McBride M.J."/>
        </authorList>
    </citation>
    <scope>NUCLEOTIDE SEQUENCE [LARGE SCALE GENOMIC DNA]</scope>
    <source>
        <strain evidence="5">ATCC 33406 / DSM 1761 / CIP 103989 / NBRC 15051 / NCIMB 9469 / D465</strain>
    </source>
</reference>
<dbReference type="PANTHER" id="PTHR43684">
    <property type="match status" value="1"/>
</dbReference>